<feature type="region of interest" description="Disordered" evidence="11">
    <location>
        <begin position="65"/>
        <end position="130"/>
    </location>
</feature>
<dbReference type="InterPro" id="IPR040844">
    <property type="entry name" value="PDE4_UCR"/>
</dbReference>
<dbReference type="EC" id="3.1.4.-" evidence="10"/>
<dbReference type="Pfam" id="PF00233">
    <property type="entry name" value="PDEase_I"/>
    <property type="match status" value="1"/>
</dbReference>
<dbReference type="PRINTS" id="PR00387">
    <property type="entry name" value="PDIESTERASE1"/>
</dbReference>
<dbReference type="GO" id="GO:0006198">
    <property type="term" value="P:cAMP catabolic process"/>
    <property type="evidence" value="ECO:0007669"/>
    <property type="project" value="UniProtKB-UniPathway"/>
</dbReference>
<dbReference type="InterPro" id="IPR023174">
    <property type="entry name" value="PDEase_CS"/>
</dbReference>
<feature type="region of interest" description="Disordered" evidence="11">
    <location>
        <begin position="1"/>
        <end position="35"/>
    </location>
</feature>
<evidence type="ECO:0000256" key="6">
    <source>
        <dbReference type="ARBA" id="ARBA00033681"/>
    </source>
</evidence>
<dbReference type="AlphaFoldDB" id="A0A3B3DUF2"/>
<evidence type="ECO:0000259" key="12">
    <source>
        <dbReference type="PROSITE" id="PS51845"/>
    </source>
</evidence>
<comment type="catalytic activity">
    <reaction evidence="6">
        <text>3',5'-cyclic AMP + H2O = AMP + H(+)</text>
        <dbReference type="Rhea" id="RHEA:25277"/>
        <dbReference type="ChEBI" id="CHEBI:15377"/>
        <dbReference type="ChEBI" id="CHEBI:15378"/>
        <dbReference type="ChEBI" id="CHEBI:58165"/>
        <dbReference type="ChEBI" id="CHEBI:456215"/>
        <dbReference type="EC" id="3.1.4.53"/>
    </reaction>
    <physiologicalReaction direction="left-to-right" evidence="6">
        <dbReference type="Rhea" id="RHEA:25278"/>
    </physiologicalReaction>
</comment>
<dbReference type="InterPro" id="IPR036971">
    <property type="entry name" value="PDEase_catalytic_dom_sf"/>
</dbReference>
<feature type="compositionally biased region" description="Acidic residues" evidence="11">
    <location>
        <begin position="765"/>
        <end position="782"/>
    </location>
</feature>
<evidence type="ECO:0000256" key="3">
    <source>
        <dbReference type="ARBA" id="ARBA00022723"/>
    </source>
</evidence>
<feature type="active site" description="Proton donor" evidence="7">
    <location>
        <position position="404"/>
    </location>
</feature>
<dbReference type="Proteomes" id="UP000261560">
    <property type="component" value="Unplaced"/>
</dbReference>
<name>A0A3B3DUF2_ORYME</name>
<keyword evidence="14" id="KW-1185">Reference proteome</keyword>
<feature type="binding site" evidence="8">
    <location>
        <begin position="404"/>
        <end position="408"/>
    </location>
    <ligand>
        <name>AMP</name>
        <dbReference type="ChEBI" id="CHEBI:456215"/>
    </ligand>
</feature>
<dbReference type="STRING" id="30732.ENSOMEP00000033064"/>
<keyword evidence="3 9" id="KW-0479">Metal-binding</keyword>
<dbReference type="PROSITE" id="PS51845">
    <property type="entry name" value="PDEASE_I_2"/>
    <property type="match status" value="1"/>
</dbReference>
<comment type="pathway">
    <text evidence="1">Purine metabolism; 3',5'-cyclic AMP degradation; AMP from 3',5'-cyclic AMP: step 1/1.</text>
</comment>
<dbReference type="PANTHER" id="PTHR11347">
    <property type="entry name" value="CYCLIC NUCLEOTIDE PHOSPHODIESTERASE"/>
    <property type="match status" value="1"/>
</dbReference>
<dbReference type="CDD" id="cd00077">
    <property type="entry name" value="HDc"/>
    <property type="match status" value="1"/>
</dbReference>
<feature type="compositionally biased region" description="Polar residues" evidence="11">
    <location>
        <begin position="108"/>
        <end position="130"/>
    </location>
</feature>
<feature type="compositionally biased region" description="Acidic residues" evidence="11">
    <location>
        <begin position="846"/>
        <end position="896"/>
    </location>
</feature>
<dbReference type="Ensembl" id="ENSOMET00000025827.1">
    <property type="protein sequence ID" value="ENSOMEP00000033064.1"/>
    <property type="gene ID" value="ENSOMEG00000018844.1"/>
</dbReference>
<dbReference type="SUPFAM" id="SSF109604">
    <property type="entry name" value="HD-domain/PDEase-like"/>
    <property type="match status" value="1"/>
</dbReference>
<protein>
    <recommendedName>
        <fullName evidence="10">Phosphodiesterase</fullName>
        <ecNumber evidence="10">3.1.4.-</ecNumber>
    </recommendedName>
</protein>
<feature type="binding site" evidence="9">
    <location>
        <position position="445"/>
    </location>
    <ligand>
        <name>Zn(2+)</name>
        <dbReference type="ChEBI" id="CHEBI:29105"/>
        <label>1</label>
    </ligand>
</feature>
<feature type="binding site" evidence="9">
    <location>
        <position position="445"/>
    </location>
    <ligand>
        <name>Zn(2+)</name>
        <dbReference type="ChEBI" id="CHEBI:29105"/>
        <label>2</label>
    </ligand>
</feature>
<dbReference type="GO" id="GO:0007165">
    <property type="term" value="P:signal transduction"/>
    <property type="evidence" value="ECO:0007669"/>
    <property type="project" value="InterPro"/>
</dbReference>
<dbReference type="Gene3D" id="1.10.1300.10">
    <property type="entry name" value="3'5'-cyclic nucleotide phosphodiesterase, catalytic domain"/>
    <property type="match status" value="1"/>
</dbReference>
<evidence type="ECO:0000256" key="1">
    <source>
        <dbReference type="ARBA" id="ARBA00004703"/>
    </source>
</evidence>
<dbReference type="GeneTree" id="ENSGT00940000159788"/>
<comment type="similarity">
    <text evidence="2">Belongs to the cyclic nucleotide phosphodiesterase family. PDE4 subfamily.</text>
</comment>
<feature type="binding site" evidence="8">
    <location>
        <position position="612"/>
    </location>
    <ligand>
        <name>AMP</name>
        <dbReference type="ChEBI" id="CHEBI:456215"/>
    </ligand>
</feature>
<reference evidence="13" key="2">
    <citation type="submission" date="2025-09" db="UniProtKB">
        <authorList>
            <consortium name="Ensembl"/>
        </authorList>
    </citation>
    <scope>IDENTIFICATION</scope>
</reference>
<feature type="compositionally biased region" description="Basic and acidic residues" evidence="11">
    <location>
        <begin position="710"/>
        <end position="719"/>
    </location>
</feature>
<dbReference type="PROSITE" id="PS00126">
    <property type="entry name" value="PDEASE_I_1"/>
    <property type="match status" value="1"/>
</dbReference>
<organism evidence="13 14">
    <name type="scientific">Oryzias melastigma</name>
    <name type="common">Marine medaka</name>
    <dbReference type="NCBI Taxonomy" id="30732"/>
    <lineage>
        <taxon>Eukaryota</taxon>
        <taxon>Metazoa</taxon>
        <taxon>Chordata</taxon>
        <taxon>Craniata</taxon>
        <taxon>Vertebrata</taxon>
        <taxon>Euteleostomi</taxon>
        <taxon>Actinopterygii</taxon>
        <taxon>Neopterygii</taxon>
        <taxon>Teleostei</taxon>
        <taxon>Neoteleostei</taxon>
        <taxon>Acanthomorphata</taxon>
        <taxon>Ovalentaria</taxon>
        <taxon>Atherinomorphae</taxon>
        <taxon>Beloniformes</taxon>
        <taxon>Adrianichthyidae</taxon>
        <taxon>Oryziinae</taxon>
        <taxon>Oryzias</taxon>
    </lineage>
</organism>
<dbReference type="GO" id="GO:0004115">
    <property type="term" value="F:3',5'-cyclic-AMP phosphodiesterase activity"/>
    <property type="evidence" value="ECO:0007669"/>
    <property type="project" value="UniProtKB-EC"/>
</dbReference>
<keyword evidence="5" id="KW-0114">cAMP</keyword>
<evidence type="ECO:0000313" key="13">
    <source>
        <dbReference type="Ensembl" id="ENSOMEP00000033064.1"/>
    </source>
</evidence>
<dbReference type="Pfam" id="PF18100">
    <property type="entry name" value="PDE4_UCR"/>
    <property type="match status" value="1"/>
</dbReference>
<feature type="binding site" evidence="8">
    <location>
        <position position="445"/>
    </location>
    <ligand>
        <name>AMP</name>
        <dbReference type="ChEBI" id="CHEBI:456215"/>
    </ligand>
</feature>
<feature type="domain" description="PDEase" evidence="12">
    <location>
        <begin position="328"/>
        <end position="656"/>
    </location>
</feature>
<dbReference type="InterPro" id="IPR023088">
    <property type="entry name" value="PDEase"/>
</dbReference>
<accession>A0A3B3DUF2</accession>
<evidence type="ECO:0000256" key="5">
    <source>
        <dbReference type="ARBA" id="ARBA00023149"/>
    </source>
</evidence>
<feature type="binding site" evidence="9">
    <location>
        <position position="444"/>
    </location>
    <ligand>
        <name>Zn(2+)</name>
        <dbReference type="ChEBI" id="CHEBI:29105"/>
        <label>1</label>
    </ligand>
</feature>
<feature type="compositionally biased region" description="Acidic residues" evidence="11">
    <location>
        <begin position="789"/>
        <end position="809"/>
    </location>
</feature>
<dbReference type="OMA" id="VFQSCRC"/>
<evidence type="ECO:0000256" key="8">
    <source>
        <dbReference type="PIRSR" id="PIRSR623088-2"/>
    </source>
</evidence>
<evidence type="ECO:0000256" key="11">
    <source>
        <dbReference type="SAM" id="MobiDB-lite"/>
    </source>
</evidence>
<comment type="cofactor">
    <cofactor evidence="10">
        <name>a divalent metal cation</name>
        <dbReference type="ChEBI" id="CHEBI:60240"/>
    </cofactor>
    <text evidence="10">Binds 2 divalent metal cations per subunit. Site 1 may preferentially bind zinc ions, while site 2 has a preference for magnesium and/or manganese ions.</text>
</comment>
<feature type="binding site" evidence="9">
    <location>
        <position position="562"/>
    </location>
    <ligand>
        <name>Zn(2+)</name>
        <dbReference type="ChEBI" id="CHEBI:29105"/>
        <label>1</label>
    </ligand>
</feature>
<dbReference type="UniPathway" id="UPA00762">
    <property type="reaction ID" value="UER00747"/>
</dbReference>
<feature type="binding site" evidence="8">
    <location>
        <position position="562"/>
    </location>
    <ligand>
        <name>AMP</name>
        <dbReference type="ChEBI" id="CHEBI:456215"/>
    </ligand>
</feature>
<dbReference type="InterPro" id="IPR002073">
    <property type="entry name" value="PDEase_catalytic_dom"/>
</dbReference>
<dbReference type="PaxDb" id="30732-ENSOMEP00000033064"/>
<sequence>MKKSRSVLSVTGEEGNDIDVTDTVEKAESSRYSRSYTSGATLGAELRRGRTRRLSPSLQVPCWLRPRDRTRSPDVLSNTSRPTTLPLRIPPRISITQPDADSYEAENGVSSGHTPLGSQSPSLTLHTSFTQGQRRESFLYRSDSDYDMSPKTVSRNSSLASEGHTAEDFIVTPFAQVLASLRSVRSNFTILANVTTPTIKRSPLGGMCVSPRPTLSDQQYHQLALDTLEELDWCLDQLETIQTHRSVSEMASTKFKRMLNRELSHLSEMSRSGNQVSEYISSTFMDKQNEVEIPSPTLKDKPMSHISGVRKLSHSSSLSSASMPRFGVNTDHEDELAKELEDLDKWSFNIFKVAEYSNNRPLSCIMYAIFQERELLKTFRIPVDTFVTYVMTLEDHYHGNVAYHNSLHAADVTQSTHVLLSTPALNAAFTDLEILAALFAAAIHDVDHPGVSNQFLINTNSELALMYNDESVLENHHLAVGFKLLHQENCDIFQNLTKRQRQSLRKLVIEMVLATDMSKHMTLLADLKTMVETKKVTSSGVLLLDHYTERTQVLKNMVHCADLSNPTKPLPLYKWTERIMEEFFRQGDKERERGMEISAMCDKHTASVEKSQVGFIDYIVHPLWETWADLVHPDAQELLDTLEENREWYLNTMPQSPSPPPDRHLQHDRFQFEITLEDLEHNNYNHVQHLRSNTGRSARNNRKAVFNDGSTDKLQEGHAEVNGQEQNHVKREEDDEESQNNEQNGAQEEKEEETTEREETKDEQVEAAEETEEEEEVNDEQEETKKEEAQEEERTEEEENNENEEENKQEEESHRETEEDEEEEKEIKETDVAEETEESADKCEEEREEEGDREEKTMEEETEMEEEGTEETANENEDAEEENEEFEEASQEIEED</sequence>
<dbReference type="FunFam" id="1.10.1300.10:FF:000001">
    <property type="entry name" value="Phosphodiesterase"/>
    <property type="match status" value="1"/>
</dbReference>
<dbReference type="GO" id="GO:0046872">
    <property type="term" value="F:metal ion binding"/>
    <property type="evidence" value="ECO:0007669"/>
    <property type="project" value="UniProtKB-KW"/>
</dbReference>
<reference evidence="13" key="1">
    <citation type="submission" date="2025-08" db="UniProtKB">
        <authorList>
            <consortium name="Ensembl"/>
        </authorList>
    </citation>
    <scope>IDENTIFICATION</scope>
</reference>
<proteinExistence type="inferred from homology"/>
<dbReference type="InterPro" id="IPR003607">
    <property type="entry name" value="HD/PDEase_dom"/>
</dbReference>
<feature type="binding site" evidence="9">
    <location>
        <position position="408"/>
    </location>
    <ligand>
        <name>Zn(2+)</name>
        <dbReference type="ChEBI" id="CHEBI:29105"/>
        <label>1</label>
    </ligand>
</feature>
<feature type="compositionally biased region" description="Low complexity" evidence="11">
    <location>
        <begin position="81"/>
        <end position="93"/>
    </location>
</feature>
<evidence type="ECO:0000256" key="7">
    <source>
        <dbReference type="PIRSR" id="PIRSR623088-1"/>
    </source>
</evidence>
<evidence type="ECO:0000256" key="10">
    <source>
        <dbReference type="RuleBase" id="RU363067"/>
    </source>
</evidence>
<evidence type="ECO:0000313" key="14">
    <source>
        <dbReference type="Proteomes" id="UP000261560"/>
    </source>
</evidence>
<evidence type="ECO:0000256" key="4">
    <source>
        <dbReference type="ARBA" id="ARBA00022801"/>
    </source>
</evidence>
<dbReference type="OrthoDB" id="189220at2759"/>
<evidence type="ECO:0000256" key="9">
    <source>
        <dbReference type="PIRSR" id="PIRSR623088-3"/>
    </source>
</evidence>
<keyword evidence="4 10" id="KW-0378">Hydrolase</keyword>
<evidence type="ECO:0000256" key="2">
    <source>
        <dbReference type="ARBA" id="ARBA00009517"/>
    </source>
</evidence>
<feature type="region of interest" description="Disordered" evidence="11">
    <location>
        <begin position="708"/>
        <end position="896"/>
    </location>
</feature>